<dbReference type="InterPro" id="IPR040458">
    <property type="entry name" value="Vid27"/>
</dbReference>
<dbReference type="OrthoDB" id="5424410at2759"/>
<accession>W9CAZ5</accession>
<dbReference type="PANTHER" id="PTHR31913">
    <property type="entry name" value="VACUOLAR IMPORT AND DEGRADATION PROTEIN 27"/>
    <property type="match status" value="1"/>
</dbReference>
<comment type="caution">
    <text evidence="2">The sequence shown here is derived from an EMBL/GenBank/DDBJ whole genome shotgun (WGS) entry which is preliminary data.</text>
</comment>
<dbReference type="AlphaFoldDB" id="W9CAZ5"/>
<dbReference type="HOGENOM" id="CLU_1152326_0_0_1"/>
<dbReference type="Proteomes" id="UP000019487">
    <property type="component" value="Unassembled WGS sequence"/>
</dbReference>
<dbReference type="EMBL" id="AYSA01000348">
    <property type="protein sequence ID" value="ESZ92983.1"/>
    <property type="molecule type" value="Genomic_DNA"/>
</dbReference>
<dbReference type="PANTHER" id="PTHR31913:SF0">
    <property type="entry name" value="VACUOLAR IMPORT AND DEGRADATION PROTEIN 27"/>
    <property type="match status" value="1"/>
</dbReference>
<dbReference type="Pfam" id="PF08553">
    <property type="entry name" value="VID27"/>
    <property type="match status" value="1"/>
</dbReference>
<dbReference type="GO" id="GO:0005634">
    <property type="term" value="C:nucleus"/>
    <property type="evidence" value="ECO:0007669"/>
    <property type="project" value="TreeGrafter"/>
</dbReference>
<dbReference type="InterPro" id="IPR013863">
    <property type="entry name" value="VID27_C"/>
</dbReference>
<sequence>MYILPVAQSLPPIQIALALRRGSRERRKSQKRWESREHWYSELIFRDAAARIRRIGQDLKYQLVVQRVYKQDEEELLDDEAQEQRLVLATCRTFLLLIDNSPKRWQNEGKLGFEKSFGKDSKPQPCRLGLTPAHVGQFQYETSTALSFKLARFNNVEDLSKTYIITATSLFIVIWNIKKILKDSKDPYSIKHYAKEVKADNFKYGNDKNVIVTLPNEVNMVAKQSFKKSTKESIAMLVKVE</sequence>
<dbReference type="GO" id="GO:0005737">
    <property type="term" value="C:cytoplasm"/>
    <property type="evidence" value="ECO:0007669"/>
    <property type="project" value="TreeGrafter"/>
</dbReference>
<name>W9CAZ5_SCLBF</name>
<gene>
    <name evidence="2" type="ORF">SBOR_6649</name>
</gene>
<feature type="domain" description="Vacuolar import/degradation Vid27 C-terminal" evidence="1">
    <location>
        <begin position="82"/>
        <end position="237"/>
    </location>
</feature>
<organism evidence="2 3">
    <name type="scientific">Sclerotinia borealis (strain F-4128)</name>
    <dbReference type="NCBI Taxonomy" id="1432307"/>
    <lineage>
        <taxon>Eukaryota</taxon>
        <taxon>Fungi</taxon>
        <taxon>Dikarya</taxon>
        <taxon>Ascomycota</taxon>
        <taxon>Pezizomycotina</taxon>
        <taxon>Leotiomycetes</taxon>
        <taxon>Helotiales</taxon>
        <taxon>Sclerotiniaceae</taxon>
        <taxon>Sclerotinia</taxon>
    </lineage>
</organism>
<reference evidence="2 3" key="1">
    <citation type="journal article" date="2014" name="Genome Announc.">
        <title>Draft genome sequence of Sclerotinia borealis, a psychrophilic plant pathogenic fungus.</title>
        <authorList>
            <person name="Mardanov A.V."/>
            <person name="Beletsky A.V."/>
            <person name="Kadnikov V.V."/>
            <person name="Ignatov A.N."/>
            <person name="Ravin N.V."/>
        </authorList>
    </citation>
    <scope>NUCLEOTIDE SEQUENCE [LARGE SCALE GENOMIC DNA]</scope>
    <source>
        <strain evidence="3">F-4157</strain>
    </source>
</reference>
<evidence type="ECO:0000313" key="2">
    <source>
        <dbReference type="EMBL" id="ESZ92983.1"/>
    </source>
</evidence>
<evidence type="ECO:0000259" key="1">
    <source>
        <dbReference type="Pfam" id="PF08553"/>
    </source>
</evidence>
<keyword evidence="3" id="KW-1185">Reference proteome</keyword>
<evidence type="ECO:0000313" key="3">
    <source>
        <dbReference type="Proteomes" id="UP000019487"/>
    </source>
</evidence>
<protein>
    <submittedName>
        <fullName evidence="2">Vid27 family protein</fullName>
    </submittedName>
</protein>
<proteinExistence type="predicted"/>